<dbReference type="PROSITE" id="PS00189">
    <property type="entry name" value="LIPOYL"/>
    <property type="match status" value="1"/>
</dbReference>
<evidence type="ECO:0000256" key="3">
    <source>
        <dbReference type="ARBA" id="ARBA00007317"/>
    </source>
</evidence>
<dbReference type="Pfam" id="PF02817">
    <property type="entry name" value="E3_binding"/>
    <property type="match status" value="1"/>
</dbReference>
<dbReference type="SUPFAM" id="SSF52777">
    <property type="entry name" value="CoA-dependent acyltransferases"/>
    <property type="match status" value="2"/>
</dbReference>
<dbReference type="InterPro" id="IPR001078">
    <property type="entry name" value="2-oxoacid_DH_actylTfrase"/>
</dbReference>
<reference evidence="13 14" key="1">
    <citation type="submission" date="2017-03" db="EMBL/GenBank/DDBJ databases">
        <title>An alternative strategy for trypanosome survival in the mammalian bloodstream revealed through genome and transcriptome analysis of the ubiquitous bovine parasite Trypanosoma (Megatrypanum) theileri.</title>
        <authorList>
            <person name="Kelly S."/>
            <person name="Ivens A."/>
            <person name="Mott A."/>
            <person name="O'Neill E."/>
            <person name="Emms D."/>
            <person name="Macleod O."/>
            <person name="Voorheis P."/>
            <person name="Matthews J."/>
            <person name="Matthews K."/>
            <person name="Carrington M."/>
        </authorList>
    </citation>
    <scope>NUCLEOTIDE SEQUENCE [LARGE SCALE GENOMIC DNA]</scope>
    <source>
        <strain evidence="13">Edinburgh</strain>
    </source>
</reference>
<evidence type="ECO:0000313" key="13">
    <source>
        <dbReference type="EMBL" id="ORC91135.1"/>
    </source>
</evidence>
<keyword evidence="5 9" id="KW-0450">Lipoyl</keyword>
<dbReference type="PANTHER" id="PTHR43178">
    <property type="entry name" value="DIHYDROLIPOAMIDE ACETYLTRANSFERASE COMPONENT OF PYRUVATE DEHYDROGENASE COMPLEX"/>
    <property type="match status" value="1"/>
</dbReference>
<keyword evidence="7" id="KW-0496">Mitochondrion</keyword>
<dbReference type="RefSeq" id="XP_028885201.1">
    <property type="nucleotide sequence ID" value="XM_029023177.1"/>
</dbReference>
<comment type="subcellular location">
    <subcellularLocation>
        <location evidence="2">Mitochondrion matrix</location>
    </subcellularLocation>
</comment>
<dbReference type="STRING" id="67003.A0A1X0P2L7"/>
<evidence type="ECO:0000313" key="14">
    <source>
        <dbReference type="Proteomes" id="UP000192257"/>
    </source>
</evidence>
<feature type="compositionally biased region" description="Low complexity" evidence="10">
    <location>
        <begin position="278"/>
        <end position="311"/>
    </location>
</feature>
<dbReference type="InterPro" id="IPR011053">
    <property type="entry name" value="Single_hybrid_motif"/>
</dbReference>
<feature type="domain" description="Lipoyl-binding" evidence="11">
    <location>
        <begin position="27"/>
        <end position="102"/>
    </location>
</feature>
<dbReference type="InterPro" id="IPR023213">
    <property type="entry name" value="CAT-like_dom_sf"/>
</dbReference>
<organism evidence="13 14">
    <name type="scientific">Trypanosoma theileri</name>
    <dbReference type="NCBI Taxonomy" id="67003"/>
    <lineage>
        <taxon>Eukaryota</taxon>
        <taxon>Discoba</taxon>
        <taxon>Euglenozoa</taxon>
        <taxon>Kinetoplastea</taxon>
        <taxon>Metakinetoplastina</taxon>
        <taxon>Trypanosomatida</taxon>
        <taxon>Trypanosomatidae</taxon>
        <taxon>Trypanosoma</taxon>
    </lineage>
</organism>
<gene>
    <name evidence="13" type="ORF">TM35_000061400</name>
</gene>
<evidence type="ECO:0000256" key="7">
    <source>
        <dbReference type="ARBA" id="ARBA00023128"/>
    </source>
</evidence>
<evidence type="ECO:0000256" key="4">
    <source>
        <dbReference type="ARBA" id="ARBA00022679"/>
    </source>
</evidence>
<dbReference type="InterPro" id="IPR050743">
    <property type="entry name" value="2-oxoacid_DH_E2_comp"/>
</dbReference>
<dbReference type="GO" id="GO:0031405">
    <property type="term" value="F:lipoic acid binding"/>
    <property type="evidence" value="ECO:0007669"/>
    <property type="project" value="TreeGrafter"/>
</dbReference>
<evidence type="ECO:0000256" key="9">
    <source>
        <dbReference type="RuleBase" id="RU003423"/>
    </source>
</evidence>
<evidence type="ECO:0000256" key="8">
    <source>
        <dbReference type="ARBA" id="ARBA00023315"/>
    </source>
</evidence>
<protein>
    <recommendedName>
        <fullName evidence="9">Dihydrolipoamide acetyltransferase component of pyruvate dehydrogenase complex</fullName>
        <ecNumber evidence="9">2.3.1.-</ecNumber>
    </recommendedName>
</protein>
<name>A0A1X0P2L7_9TRYP</name>
<evidence type="ECO:0000259" key="12">
    <source>
        <dbReference type="PROSITE" id="PS51826"/>
    </source>
</evidence>
<feature type="domain" description="Peripheral subunit-binding (PSBD)" evidence="12">
    <location>
        <begin position="178"/>
        <end position="215"/>
    </location>
</feature>
<dbReference type="InterPro" id="IPR036625">
    <property type="entry name" value="E3-bd_dom_sf"/>
</dbReference>
<dbReference type="VEuPathDB" id="TriTrypDB:TM35_000061400"/>
<dbReference type="Pfam" id="PF00364">
    <property type="entry name" value="Biotin_lipoyl"/>
    <property type="match status" value="1"/>
</dbReference>
<evidence type="ECO:0000256" key="2">
    <source>
        <dbReference type="ARBA" id="ARBA00004305"/>
    </source>
</evidence>
<dbReference type="InterPro" id="IPR003016">
    <property type="entry name" value="2-oxoA_DH_lipoyl-BS"/>
</dbReference>
<dbReference type="Gene3D" id="4.10.320.10">
    <property type="entry name" value="E3-binding domain"/>
    <property type="match status" value="1"/>
</dbReference>
<dbReference type="Gene3D" id="2.40.50.100">
    <property type="match status" value="1"/>
</dbReference>
<evidence type="ECO:0000256" key="5">
    <source>
        <dbReference type="ARBA" id="ARBA00022823"/>
    </source>
</evidence>
<dbReference type="PROSITE" id="PS50968">
    <property type="entry name" value="BIOTINYL_LIPOYL"/>
    <property type="match status" value="1"/>
</dbReference>
<evidence type="ECO:0000259" key="11">
    <source>
        <dbReference type="PROSITE" id="PS50968"/>
    </source>
</evidence>
<dbReference type="SUPFAM" id="SSF51230">
    <property type="entry name" value="Single hybrid motif"/>
    <property type="match status" value="1"/>
</dbReference>
<dbReference type="OrthoDB" id="202158at2759"/>
<feature type="region of interest" description="Disordered" evidence="10">
    <location>
        <begin position="276"/>
        <end position="317"/>
    </location>
</feature>
<proteinExistence type="inferred from homology"/>
<keyword evidence="14" id="KW-1185">Reference proteome</keyword>
<dbReference type="GO" id="GO:0016407">
    <property type="term" value="F:acetyltransferase activity"/>
    <property type="evidence" value="ECO:0007669"/>
    <property type="project" value="TreeGrafter"/>
</dbReference>
<dbReference type="InterPro" id="IPR004167">
    <property type="entry name" value="PSBD"/>
</dbReference>
<dbReference type="GeneID" id="39982957"/>
<evidence type="ECO:0000256" key="6">
    <source>
        <dbReference type="ARBA" id="ARBA00022946"/>
    </source>
</evidence>
<dbReference type="FunFam" id="2.40.50.100:FF:000013">
    <property type="entry name" value="Dihydrolipoamide acetyltransferase component of pyruvate dehydrogenase complex"/>
    <property type="match status" value="1"/>
</dbReference>
<dbReference type="FunFam" id="3.30.559.10:FF:000007">
    <property type="entry name" value="Dihydrolipoamide acetyltransferase component of pyruvate dehydrogenase complex"/>
    <property type="match status" value="1"/>
</dbReference>
<comment type="similarity">
    <text evidence="3 9">Belongs to the 2-oxoacid dehydrogenase family.</text>
</comment>
<dbReference type="Gene3D" id="3.30.559.10">
    <property type="entry name" value="Chloramphenicol acetyltransferase-like domain"/>
    <property type="match status" value="1"/>
</dbReference>
<comment type="caution">
    <text evidence="13">The sequence shown here is derived from an EMBL/GenBank/DDBJ whole genome shotgun (WGS) entry which is preliminary data.</text>
</comment>
<evidence type="ECO:0000256" key="10">
    <source>
        <dbReference type="SAM" id="MobiDB-lite"/>
    </source>
</evidence>
<keyword evidence="4 9" id="KW-0808">Transferase</keyword>
<dbReference type="EC" id="2.3.1.-" evidence="9"/>
<keyword evidence="8 9" id="KW-0012">Acyltransferase</keyword>
<feature type="compositionally biased region" description="Basic and acidic residues" evidence="10">
    <location>
        <begin position="114"/>
        <end position="132"/>
    </location>
</feature>
<dbReference type="PANTHER" id="PTHR43178:SF5">
    <property type="entry name" value="LIPOAMIDE ACYLTRANSFERASE COMPONENT OF BRANCHED-CHAIN ALPHA-KETO ACID DEHYDROGENASE COMPLEX, MITOCHONDRIAL"/>
    <property type="match status" value="1"/>
</dbReference>
<comment type="cofactor">
    <cofactor evidence="1 9">
        <name>(R)-lipoate</name>
        <dbReference type="ChEBI" id="CHEBI:83088"/>
    </cofactor>
</comment>
<sequence length="500" mass="55213">MRRFSLFSRNFSAVRLLHRSPLCFGKIVPYLLADIGEGIQEVEVVTVCVAPGDKIEEFEKICEVQSDKATVDITSRYTGIIAAVHVTAGATAFVGKPIIDVELSEPAADNEGESDLKKDKNNNNNNEKKKKEEEEEEEDKMKIMDKEKKEKKKIMTGEVFIDENSSTTTTTTGSKKVLATPATRGLARDYGIDLTQIKGTGIDGRILKEDIQTFHHSGKRDEIYADGDNIIPLTGIRRVMVNTMTEARTIPSYTACDEMELTALLSLREKLKDSLSLSSNTNSSGSVSNNNNNNNNKTTSSSSTTTTTTTNMERSQKKNKKISLMPFFLKAASMALLQYPELNAHIDSNCRNLIVKKSHNISFAVDSPKGLIVPVVYNVQEKSLMDLAIELEELITLGRRNAIPPDRMRNGTFTLSNIGSIGATYATPVILPPQVVIGAIGRLQVLPRFDENGNIKKANIAHLSWTADHRVIDGASLVRFSNVFKGFLESPELLLNENVQ</sequence>
<dbReference type="AlphaFoldDB" id="A0A1X0P2L7"/>
<feature type="region of interest" description="Disordered" evidence="10">
    <location>
        <begin position="105"/>
        <end position="144"/>
    </location>
</feature>
<dbReference type="SUPFAM" id="SSF47005">
    <property type="entry name" value="Peripheral subunit-binding domain of 2-oxo acid dehydrogenase complex"/>
    <property type="match status" value="1"/>
</dbReference>
<dbReference type="EMBL" id="NBCO01000006">
    <property type="protein sequence ID" value="ORC91135.1"/>
    <property type="molecule type" value="Genomic_DNA"/>
</dbReference>
<evidence type="ECO:0000256" key="1">
    <source>
        <dbReference type="ARBA" id="ARBA00001938"/>
    </source>
</evidence>
<accession>A0A1X0P2L7</accession>
<dbReference type="Proteomes" id="UP000192257">
    <property type="component" value="Unassembled WGS sequence"/>
</dbReference>
<keyword evidence="6" id="KW-0809">Transit peptide</keyword>
<dbReference type="Pfam" id="PF00198">
    <property type="entry name" value="2-oxoacid_dh"/>
    <property type="match status" value="1"/>
</dbReference>
<dbReference type="GO" id="GO:0005759">
    <property type="term" value="C:mitochondrial matrix"/>
    <property type="evidence" value="ECO:0007669"/>
    <property type="project" value="UniProtKB-SubCell"/>
</dbReference>
<dbReference type="PROSITE" id="PS51826">
    <property type="entry name" value="PSBD"/>
    <property type="match status" value="1"/>
</dbReference>
<dbReference type="InterPro" id="IPR000089">
    <property type="entry name" value="Biotin_lipoyl"/>
</dbReference>
<dbReference type="CDD" id="cd06849">
    <property type="entry name" value="lipoyl_domain"/>
    <property type="match status" value="1"/>
</dbReference>